<dbReference type="InterPro" id="IPR051048">
    <property type="entry name" value="Peptidase_S8/S53_subtilisin"/>
</dbReference>
<evidence type="ECO:0000256" key="1">
    <source>
        <dbReference type="ARBA" id="ARBA00011073"/>
    </source>
</evidence>
<dbReference type="Pfam" id="PF00082">
    <property type="entry name" value="Peptidase_S8"/>
    <property type="match status" value="1"/>
</dbReference>
<dbReference type="Gene3D" id="2.60.120.380">
    <property type="match status" value="1"/>
</dbReference>
<dbReference type="InterPro" id="IPR026444">
    <property type="entry name" value="Secre_tail"/>
</dbReference>
<comment type="similarity">
    <text evidence="1 2">Belongs to the peptidase S8 family.</text>
</comment>
<dbReference type="RefSeq" id="WP_160118556.1">
    <property type="nucleotide sequence ID" value="NZ_BHXQ01000001.1"/>
</dbReference>
<evidence type="ECO:0000256" key="2">
    <source>
        <dbReference type="PROSITE-ProRule" id="PRU01240"/>
    </source>
</evidence>
<dbReference type="Gene3D" id="3.40.50.200">
    <property type="entry name" value="Peptidase S8/S53 domain"/>
    <property type="match status" value="1"/>
</dbReference>
<dbReference type="SUPFAM" id="SSF49785">
    <property type="entry name" value="Galactose-binding domain-like"/>
    <property type="match status" value="1"/>
</dbReference>
<evidence type="ECO:0000313" key="5">
    <source>
        <dbReference type="Proteomes" id="UP000288227"/>
    </source>
</evidence>
<dbReference type="Proteomes" id="UP000288227">
    <property type="component" value="Unassembled WGS sequence"/>
</dbReference>
<evidence type="ECO:0000259" key="3">
    <source>
        <dbReference type="Pfam" id="PF00082"/>
    </source>
</evidence>
<dbReference type="AlphaFoldDB" id="A0A401U5I2"/>
<comment type="caution">
    <text evidence="4">The sequence shown here is derived from an EMBL/GenBank/DDBJ whole genome shotgun (WGS) entry which is preliminary data.</text>
</comment>
<accession>A0A401U5I2</accession>
<proteinExistence type="inferred from homology"/>
<gene>
    <name evidence="4" type="ORF">SanaruYs_02610</name>
</gene>
<dbReference type="EMBL" id="BHXQ01000001">
    <property type="protein sequence ID" value="GCC50046.1"/>
    <property type="molecule type" value="Genomic_DNA"/>
</dbReference>
<sequence length="911" mass="101343">MISSKSLLSDSAYYVVEFENEEEAKQYLAKKTLIVRHLNSSTFIVRGEDVKNLPIPHSLFKANDLWKLSDNLVGLSEGKNKRNVYTLKLRYPLHQEVLTSLLPEIKIRDVRNNAVLIECSYDQLRNTVLPLSNVVYVGLESQQARTESRVLDLNLAPNTISYLHHQLPDLLGNGITVSVKEETYNRNDIDLEGRYIESGLQSATQDLHATEMATIIGGEGNSFITGKGVAREVRFTSSSFAVLSPDPLSTYNALDITVQNHSYGTQVENIYGALAEAFDQNVKQIPYLLHVFSSGNDGALASTTGAYSGIAGFANLTGNFKMSKNTLTVGSVDTLGRAISFSSKGPAYDGRIKPELVSYSMVGSSNSAALVSGVAGLLQQAYKEKVGGLPSVALQKALLINGAQDVGNVGPDFKTGYGNLDAWYSMQMLQKDQFIEQTVNEFETSIHQLTIPDNVRNLKITLVWDDVPGQVNSSVALVNDLDLTIETPSTQFVYPWILDSSPSLSALEKNATRGEDHLNNIEQVLVEQPEAGIYKIIVKANMLATNAQAYSIAYSWDEEENFNWFYPTASDNMPYNGEAGTYFQWKSTLVQGSGKLELSMDGGNTWQLIKDNVDLSTGLLRWKTPDVNTLAQARMVVGTEAYETDVFTISQPIIPKVGFNCQDSVLLKWDKVNGANSYRVKYYNNSRMEDYLLTSDTSFIFNETQSIKTYFAIQPVFENGEVGIQGYAFDYDLQEIACYLRSFYAQLEPNEGINLFAEVGTSYGISRVVFQRQEGDEFIDIEINTSLESNNFSFLDTSPRQGLNNYRLVLYFINGEQLVSEVVGDYFLTTIPFLVFPNPISAGADLQIIAKQFKTSPQVFTLYNGNGMKLFTYDLLSDRESLQIPFLPPGIYLFSIQTEEGFNRGKILITQ</sequence>
<dbReference type="NCBIfam" id="TIGR04183">
    <property type="entry name" value="Por_Secre_tail"/>
    <property type="match status" value="1"/>
</dbReference>
<evidence type="ECO:0000313" key="4">
    <source>
        <dbReference type="EMBL" id="GCC50046.1"/>
    </source>
</evidence>
<organism evidence="4 5">
    <name type="scientific">Chryseotalea sanaruensis</name>
    <dbReference type="NCBI Taxonomy" id="2482724"/>
    <lineage>
        <taxon>Bacteria</taxon>
        <taxon>Pseudomonadati</taxon>
        <taxon>Bacteroidota</taxon>
        <taxon>Cytophagia</taxon>
        <taxon>Cytophagales</taxon>
        <taxon>Chryseotaleaceae</taxon>
        <taxon>Chryseotalea</taxon>
    </lineage>
</organism>
<dbReference type="OrthoDB" id="9792152at2"/>
<protein>
    <submittedName>
        <fullName evidence="4">T9SS C-terminal target domain-containing protein</fullName>
    </submittedName>
</protein>
<name>A0A401U5I2_9BACT</name>
<feature type="domain" description="Peptidase S8/S53" evidence="3">
    <location>
        <begin position="172"/>
        <end position="418"/>
    </location>
</feature>
<dbReference type="InterPro" id="IPR000209">
    <property type="entry name" value="Peptidase_S8/S53_dom"/>
</dbReference>
<dbReference type="PANTHER" id="PTHR43399">
    <property type="entry name" value="SUBTILISIN-RELATED"/>
    <property type="match status" value="1"/>
</dbReference>
<dbReference type="InterPro" id="IPR008979">
    <property type="entry name" value="Galactose-bd-like_sf"/>
</dbReference>
<dbReference type="PANTHER" id="PTHR43399:SF4">
    <property type="entry name" value="CELL WALL-ASSOCIATED PROTEASE"/>
    <property type="match status" value="1"/>
</dbReference>
<dbReference type="GO" id="GO:0006508">
    <property type="term" value="P:proteolysis"/>
    <property type="evidence" value="ECO:0007669"/>
    <property type="project" value="InterPro"/>
</dbReference>
<dbReference type="InterPro" id="IPR036852">
    <property type="entry name" value="Peptidase_S8/S53_dom_sf"/>
</dbReference>
<keyword evidence="5" id="KW-1185">Reference proteome</keyword>
<comment type="caution">
    <text evidence="2">Lacks conserved residue(s) required for the propagation of feature annotation.</text>
</comment>
<reference evidence="4 5" key="1">
    <citation type="submission" date="2018-11" db="EMBL/GenBank/DDBJ databases">
        <title>Chryseotalea sanarue gen. nov., sp., nov., a member of the family Cytophagaceae, isolated from a brackish lake in Hamamatsu Japan.</title>
        <authorList>
            <person name="Maejima Y."/>
            <person name="Iino T."/>
            <person name="Muraguchi Y."/>
            <person name="Fukuda K."/>
            <person name="Ohkuma M."/>
            <person name="Moriuchi R."/>
            <person name="Dohra H."/>
            <person name="Kimbara K."/>
            <person name="Shintani M."/>
        </authorList>
    </citation>
    <scope>NUCLEOTIDE SEQUENCE [LARGE SCALE GENOMIC DNA]</scope>
    <source>
        <strain evidence="4 5">Ys</strain>
    </source>
</reference>
<dbReference type="SUPFAM" id="SSF52743">
    <property type="entry name" value="Subtilisin-like"/>
    <property type="match status" value="1"/>
</dbReference>
<dbReference type="PROSITE" id="PS51892">
    <property type="entry name" value="SUBTILASE"/>
    <property type="match status" value="1"/>
</dbReference>
<dbReference type="GO" id="GO:0004252">
    <property type="term" value="F:serine-type endopeptidase activity"/>
    <property type="evidence" value="ECO:0007669"/>
    <property type="project" value="InterPro"/>
</dbReference>